<dbReference type="Proteomes" id="UP000807159">
    <property type="component" value="Chromosome 12"/>
</dbReference>
<evidence type="ECO:0000256" key="1">
    <source>
        <dbReference type="SAM" id="MobiDB-lite"/>
    </source>
</evidence>
<feature type="compositionally biased region" description="Polar residues" evidence="1">
    <location>
        <begin position="46"/>
        <end position="61"/>
    </location>
</feature>
<evidence type="ECO:0000313" key="2">
    <source>
        <dbReference type="EMBL" id="KAH8491974.1"/>
    </source>
</evidence>
<reference evidence="2" key="1">
    <citation type="journal article" date="2021" name="J. Hered.">
        <title>Genome Assembly of Salicaceae Populus deltoides (Eastern Cottonwood) I-69 Based on Nanopore Sequencing and Hi-C Technologies.</title>
        <authorList>
            <person name="Bai S."/>
            <person name="Wu H."/>
            <person name="Zhang J."/>
            <person name="Pan Z."/>
            <person name="Zhao W."/>
            <person name="Li Z."/>
            <person name="Tong C."/>
        </authorList>
    </citation>
    <scope>NUCLEOTIDE SEQUENCE</scope>
    <source>
        <tissue evidence="2">Leaf</tissue>
    </source>
</reference>
<feature type="compositionally biased region" description="Polar residues" evidence="1">
    <location>
        <begin position="1"/>
        <end position="22"/>
    </location>
</feature>
<proteinExistence type="predicted"/>
<sequence length="154" mass="16652">MSIDHFTSSGSAAPDNITTGSAVPSDAPSIAPYAAPSGEQFGLPSRPSSSLKTKPPHQQQQSWLPLVTVTIEFHYHSRSSSSVVSFSTTQQRRAYPFSNNPTVRPASFLHQQLIPVVSITIFLPPSPAVAVLPSLHWEQPVAGVRSHHRPLQIP</sequence>
<protein>
    <submittedName>
        <fullName evidence="2">Uncharacterized protein</fullName>
    </submittedName>
</protein>
<feature type="region of interest" description="Disordered" evidence="1">
    <location>
        <begin position="1"/>
        <end position="61"/>
    </location>
</feature>
<gene>
    <name evidence="2" type="ORF">H0E87_021534</name>
</gene>
<organism evidence="2 3">
    <name type="scientific">Populus deltoides</name>
    <name type="common">Eastern poplar</name>
    <name type="synonym">Eastern cottonwood</name>
    <dbReference type="NCBI Taxonomy" id="3696"/>
    <lineage>
        <taxon>Eukaryota</taxon>
        <taxon>Viridiplantae</taxon>
        <taxon>Streptophyta</taxon>
        <taxon>Embryophyta</taxon>
        <taxon>Tracheophyta</taxon>
        <taxon>Spermatophyta</taxon>
        <taxon>Magnoliopsida</taxon>
        <taxon>eudicotyledons</taxon>
        <taxon>Gunneridae</taxon>
        <taxon>Pentapetalae</taxon>
        <taxon>rosids</taxon>
        <taxon>fabids</taxon>
        <taxon>Malpighiales</taxon>
        <taxon>Salicaceae</taxon>
        <taxon>Saliceae</taxon>
        <taxon>Populus</taxon>
    </lineage>
</organism>
<keyword evidence="3" id="KW-1185">Reference proteome</keyword>
<dbReference type="AlphaFoldDB" id="A0A8T2XH33"/>
<accession>A0A8T2XH33</accession>
<comment type="caution">
    <text evidence="2">The sequence shown here is derived from an EMBL/GenBank/DDBJ whole genome shotgun (WGS) entry which is preliminary data.</text>
</comment>
<dbReference type="EMBL" id="JACEGQ020000012">
    <property type="protein sequence ID" value="KAH8491974.1"/>
    <property type="molecule type" value="Genomic_DNA"/>
</dbReference>
<name>A0A8T2XH33_POPDE</name>
<evidence type="ECO:0000313" key="3">
    <source>
        <dbReference type="Proteomes" id="UP000807159"/>
    </source>
</evidence>